<dbReference type="Pfam" id="PF07690">
    <property type="entry name" value="MFS_1"/>
    <property type="match status" value="1"/>
</dbReference>
<keyword evidence="3" id="KW-0812">Transmembrane</keyword>
<comment type="subcellular location">
    <subcellularLocation>
        <location evidence="1">Cell membrane</location>
        <topology evidence="1">Multi-pass membrane protein</topology>
    </subcellularLocation>
</comment>
<dbReference type="InterPro" id="IPR020846">
    <property type="entry name" value="MFS_dom"/>
</dbReference>
<evidence type="ECO:0000256" key="2">
    <source>
        <dbReference type="ARBA" id="ARBA00022448"/>
    </source>
</evidence>
<keyword evidence="4" id="KW-1133">Transmembrane helix</keyword>
<dbReference type="CDD" id="cd17321">
    <property type="entry name" value="MFS_MMR_MDR_like"/>
    <property type="match status" value="1"/>
</dbReference>
<dbReference type="KEGG" id="lrg:LRHM_0372"/>
<evidence type="ECO:0000256" key="1">
    <source>
        <dbReference type="ARBA" id="ARBA00004651"/>
    </source>
</evidence>
<reference evidence="6 7" key="1">
    <citation type="journal article" date="2009" name="J. Bacteriol.">
        <title>Complete genome sequence of the probiotic Lactobacillus rhamnosus ATCC 53103.</title>
        <authorList>
            <person name="Morita H."/>
            <person name="Toh H."/>
            <person name="Oshima K."/>
            <person name="Murakami M."/>
            <person name="Taylor T.D."/>
            <person name="Igimi S."/>
            <person name="Hattori M."/>
        </authorList>
    </citation>
    <scope>NUCLEOTIDE SEQUENCE [LARGE SCALE GENOMIC DNA]</scope>
    <source>
        <strain evidence="7">ATCC 53103 / LMG 18243 / GG [Tokyo]</strain>
    </source>
</reference>
<dbReference type="GO" id="GO:0022857">
    <property type="term" value="F:transmembrane transporter activity"/>
    <property type="evidence" value="ECO:0007669"/>
    <property type="project" value="InterPro"/>
</dbReference>
<accession>A0A7S7JFV1</accession>
<keyword evidence="2" id="KW-0813">Transport</keyword>
<dbReference type="InterPro" id="IPR036259">
    <property type="entry name" value="MFS_trans_sf"/>
</dbReference>
<dbReference type="InterPro" id="IPR011701">
    <property type="entry name" value="MFS"/>
</dbReference>
<evidence type="ECO:0000313" key="6">
    <source>
        <dbReference type="EMBL" id="BAI40899.1"/>
    </source>
</evidence>
<evidence type="ECO:0000256" key="3">
    <source>
        <dbReference type="ARBA" id="ARBA00022692"/>
    </source>
</evidence>
<dbReference type="Gene3D" id="1.20.1720.10">
    <property type="entry name" value="Multidrug resistance protein D"/>
    <property type="match status" value="1"/>
</dbReference>
<dbReference type="KEGG" id="lrh:LGG_00386"/>
<protein>
    <submittedName>
        <fullName evidence="6">Transporter protein</fullName>
    </submittedName>
</protein>
<dbReference type="PRINTS" id="PR01036">
    <property type="entry name" value="TCRTETB"/>
</dbReference>
<dbReference type="Gene3D" id="1.20.1250.20">
    <property type="entry name" value="MFS general substrate transporter like domains"/>
    <property type="match status" value="1"/>
</dbReference>
<dbReference type="PROSITE" id="PS50850">
    <property type="entry name" value="MFS"/>
    <property type="match status" value="1"/>
</dbReference>
<keyword evidence="5" id="KW-0472">Membrane</keyword>
<gene>
    <name evidence="6" type="ordered locus">LRHM_0372</name>
</gene>
<dbReference type="AlphaFoldDB" id="A0A7S7JFV1"/>
<sequence length="462" mass="49559">MFKRWLILMTLGLFFFMVIIDGTIVVVAVPTIAQALAVQPSQVNLLLTVYLTTISVCLLFFGQLADQVGRTRLFIHGTYWFLLGSAVAGLGVNLQLVLAARVIQAVGASMTMATSYAIVADVFPPALLGRALGVESIFISLGALAGPGIGGLILSHLPWGFIFWVNLPIGLACVVIEWLVFPRASRSQAKVQLDIRGFLILLLLGGLLVILQINRQPLVSGVLLALMVVGGLGFWQVERHAAHALLDVQLFRQSRFSRNLGASLLNYIGAYFFTLLAPIYLQVLLGLPVALAGMLLMLPPLVSLVANPLAGVLSDRVDQGRLMQVGLGLLVLSNLAFALVPGGQQLWPFILVAMTFAVGTALFTNPNSVMLIQSVDAKMRGQVGAATSLARQLGMSIGSAFSSLVFYQVLAMMTPARNLAKTAPAALLAAQRVSFLVAANLFLLAAIMLRKKDGKWIQNQMN</sequence>
<dbReference type="Proteomes" id="UP000002067">
    <property type="component" value="Chromosome"/>
</dbReference>
<dbReference type="PANTHER" id="PTHR42718">
    <property type="entry name" value="MAJOR FACILITATOR SUPERFAMILY MULTIDRUG TRANSPORTER MFSC"/>
    <property type="match status" value="1"/>
</dbReference>
<dbReference type="RefSeq" id="WP_014569049.1">
    <property type="nucleotide sequence ID" value="NC_013198.1"/>
</dbReference>
<organism evidence="6 7">
    <name type="scientific">Lacticaseibacillus rhamnosus (strain ATCC 53103 / LMG 18243 / GG)</name>
    <name type="common">Lactobacillus rhamnosus</name>
    <dbReference type="NCBI Taxonomy" id="568703"/>
    <lineage>
        <taxon>Bacteria</taxon>
        <taxon>Bacillati</taxon>
        <taxon>Bacillota</taxon>
        <taxon>Bacilli</taxon>
        <taxon>Lactobacillales</taxon>
        <taxon>Lactobacillaceae</taxon>
        <taxon>Lacticaseibacillus</taxon>
    </lineage>
</organism>
<dbReference type="GO" id="GO:0005886">
    <property type="term" value="C:plasma membrane"/>
    <property type="evidence" value="ECO:0007669"/>
    <property type="project" value="UniProtKB-SubCell"/>
</dbReference>
<evidence type="ECO:0000256" key="4">
    <source>
        <dbReference type="ARBA" id="ARBA00022989"/>
    </source>
</evidence>
<dbReference type="EMBL" id="AP011548">
    <property type="protein sequence ID" value="BAI40899.1"/>
    <property type="molecule type" value="Genomic_DNA"/>
</dbReference>
<dbReference type="SUPFAM" id="SSF103473">
    <property type="entry name" value="MFS general substrate transporter"/>
    <property type="match status" value="1"/>
</dbReference>
<evidence type="ECO:0000313" key="7">
    <source>
        <dbReference type="Proteomes" id="UP000002067"/>
    </source>
</evidence>
<proteinExistence type="predicted"/>
<dbReference type="PANTHER" id="PTHR42718:SF9">
    <property type="entry name" value="MAJOR FACILITATOR SUPERFAMILY MULTIDRUG TRANSPORTER MFSC"/>
    <property type="match status" value="1"/>
</dbReference>
<evidence type="ECO:0000256" key="5">
    <source>
        <dbReference type="ARBA" id="ARBA00023136"/>
    </source>
</evidence>
<name>A0A7S7JFV1_LACRG</name>